<dbReference type="InterPro" id="IPR013087">
    <property type="entry name" value="Znf_C2H2_type"/>
</dbReference>
<dbReference type="PANTHER" id="PTHR24409">
    <property type="entry name" value="ZINC FINGER PROTEIN 142"/>
    <property type="match status" value="1"/>
</dbReference>
<feature type="binding site" evidence="10">
    <location>
        <position position="120"/>
    </location>
    <ligand>
        <name>Zn(2+)</name>
        <dbReference type="ChEBI" id="CHEBI:29105"/>
    </ligand>
</feature>
<comment type="subcellular location">
    <subcellularLocation>
        <location evidence="1">Nucleus</location>
    </subcellularLocation>
</comment>
<keyword evidence="7" id="KW-0804">Transcription</keyword>
<dbReference type="Pfam" id="PF13912">
    <property type="entry name" value="zf-C2H2_6"/>
    <property type="match status" value="2"/>
</dbReference>
<feature type="domain" description="ZAD" evidence="12">
    <location>
        <begin position="118"/>
        <end position="194"/>
    </location>
</feature>
<dbReference type="VEuPathDB" id="VectorBase:AAEL013172"/>
<feature type="binding site" evidence="10">
    <location>
        <position position="170"/>
    </location>
    <ligand>
        <name>Zn(2+)</name>
        <dbReference type="ChEBI" id="CHEBI:29105"/>
    </ligand>
</feature>
<dbReference type="FunFam" id="3.30.160.60:FF:000072">
    <property type="entry name" value="zinc finger protein 143 isoform X1"/>
    <property type="match status" value="1"/>
</dbReference>
<feature type="domain" description="C2H2-type" evidence="11">
    <location>
        <begin position="655"/>
        <end position="682"/>
    </location>
</feature>
<keyword evidence="8" id="KW-0539">Nucleus</keyword>
<feature type="domain" description="C2H2-type" evidence="11">
    <location>
        <begin position="556"/>
        <end position="583"/>
    </location>
</feature>
<dbReference type="FunFam" id="3.30.160.60:FF:000145">
    <property type="entry name" value="Zinc finger protein 574"/>
    <property type="match status" value="1"/>
</dbReference>
<reference evidence="13" key="1">
    <citation type="submission" date="2005-10" db="EMBL/GenBank/DDBJ databases">
        <authorList>
            <person name="Loftus B.J."/>
            <person name="Nene V.M."/>
            <person name="Hannick L.I."/>
            <person name="Bidwell S."/>
            <person name="Haas B."/>
            <person name="Amedeo P."/>
            <person name="Orvis J."/>
            <person name="Wortman J.R."/>
            <person name="White O.R."/>
            <person name="Salzberg S."/>
            <person name="Shumway M."/>
            <person name="Koo H."/>
            <person name="Zhao Y."/>
            <person name="Holmes M."/>
            <person name="Miller J."/>
            <person name="Schatz M."/>
            <person name="Pop M."/>
            <person name="Pai G."/>
            <person name="Utterback T."/>
            <person name="Rogers Y.-H."/>
            <person name="Kravitz S."/>
            <person name="Fraser C.M."/>
        </authorList>
    </citation>
    <scope>NUCLEOTIDE SEQUENCE</scope>
    <source>
        <strain evidence="13">Liverpool</strain>
    </source>
</reference>
<evidence type="ECO:0000256" key="2">
    <source>
        <dbReference type="ARBA" id="ARBA00022723"/>
    </source>
</evidence>
<dbReference type="Pfam" id="PF13894">
    <property type="entry name" value="zf-C2H2_4"/>
    <property type="match status" value="1"/>
</dbReference>
<sequence>MTVLFIRTLLRQLTIRTVFPYQSLTDLVRPEGPQPLNAGQNPRTRNFAELRGGSRHNDRLSSLAGIDREYGVVLFSESIGPHVPVRCPSAINKPSCNGIVRFIRQFDVACSSRYNNNDICRLCLKNEAHMEPLFYANLFPNILLTKKIYDCTSIQIIYERNLPMFVCKLCANKLDEYIRFRERCVANDEFLRNALAFFDAGQNSIKAELDEIKQEQVAVPVSITQHAVAVPIDFRQVKKAPESDLYEQDIDEDHSDQRFSCEVCDFHGDDDNALQEHRKQHEEKSFACTMCPKTFKIRQHLLIHSHTHVELQQERLEQTGDNTKPTYSCTKCTKVFINRGNLLNHAVECHGNVKNFSCEICSKSFKYNVQLRIHMRTHSGERPHTCEICHRGFSQLSNLRSHRKVHSKVKPYKCQLCLKSFTMLDNLTAHSLKCVKDKYRCTLCAKSFAKEGNLISHLQCHSEGVVEKNFKCEMCPKSFRNKEDWKRHVRVHTGEKPYVCDICQKGFAQKANLLSHRKTHLKPDVIFKCERCEKICRTQKLLEMHVLKFGSSNRHYRCEVCFKVYSQYPSLVKHRKVHQKSPRSRSQSAEADDRPYYCDICGKNFKFNRNLKVHMKLHTKANGFFKCDKCSSTFEAADQLKNHLLEHPIDVEKIFNCEFCSNTFKSNEDLKRHRRSHTGERPFRCDTCPKAFTQLSNLRAHTKIHEKKRTAYGCNICLLELDSVEALNMHLKTHQYQLFELCKEMKH</sequence>
<dbReference type="GO" id="GO:1990837">
    <property type="term" value="F:sequence-specific double-stranded DNA binding"/>
    <property type="evidence" value="ECO:0007669"/>
    <property type="project" value="UniProtKB-ARBA"/>
</dbReference>
<evidence type="ECO:0000256" key="5">
    <source>
        <dbReference type="ARBA" id="ARBA00022833"/>
    </source>
</evidence>
<accession>Q16QE4</accession>
<keyword evidence="4 9" id="KW-0863">Zinc-finger</keyword>
<dbReference type="Proteomes" id="UP000682892">
    <property type="component" value="Unassembled WGS sequence"/>
</dbReference>
<keyword evidence="3" id="KW-0677">Repeat</keyword>
<dbReference type="EMBL" id="CH477751">
    <property type="protein sequence ID" value="EAT36608.1"/>
    <property type="molecule type" value="Genomic_DNA"/>
</dbReference>
<evidence type="ECO:0000256" key="3">
    <source>
        <dbReference type="ARBA" id="ARBA00022737"/>
    </source>
</evidence>
<dbReference type="Pfam" id="PF00096">
    <property type="entry name" value="zf-C2H2"/>
    <property type="match status" value="8"/>
</dbReference>
<feature type="domain" description="C2H2-type" evidence="11">
    <location>
        <begin position="384"/>
        <end position="411"/>
    </location>
</feature>
<reference evidence="13" key="2">
    <citation type="journal article" date="2007" name="Science">
        <title>Genome sequence of Aedes aegypti, a major arbovirus vector.</title>
        <authorList>
            <person name="Nene V."/>
            <person name="Wortman J.R."/>
            <person name="Lawson D."/>
            <person name="Haas B."/>
            <person name="Kodira C."/>
            <person name="Tu Z.J."/>
            <person name="Loftus B."/>
            <person name="Xi Z."/>
            <person name="Megy K."/>
            <person name="Grabherr M."/>
            <person name="Ren Q."/>
            <person name="Zdobnov E.M."/>
            <person name="Lobo N.F."/>
            <person name="Campbell K.S."/>
            <person name="Brown S.E."/>
            <person name="Bonaldo M.F."/>
            <person name="Zhu J."/>
            <person name="Sinkins S.P."/>
            <person name="Hogenkamp D.G."/>
            <person name="Amedeo P."/>
            <person name="Arensburger P."/>
            <person name="Atkinson P.W."/>
            <person name="Bidwell S."/>
            <person name="Biedler J."/>
            <person name="Birney E."/>
            <person name="Bruggner R.V."/>
            <person name="Costas J."/>
            <person name="Coy M.R."/>
            <person name="Crabtree J."/>
            <person name="Crawford M."/>
            <person name="Debruyn B."/>
            <person name="Decaprio D."/>
            <person name="Eiglmeier K."/>
            <person name="Eisenstadt E."/>
            <person name="El-Dorry H."/>
            <person name="Gelbart W.M."/>
            <person name="Gomes S.L."/>
            <person name="Hammond M."/>
            <person name="Hannick L.I."/>
            <person name="Hogan J.R."/>
            <person name="Holmes M.H."/>
            <person name="Jaffe D."/>
            <person name="Johnston J.S."/>
            <person name="Kennedy R.C."/>
            <person name="Koo H."/>
            <person name="Kravitz S."/>
            <person name="Kriventseva E.V."/>
            <person name="Kulp D."/>
            <person name="Labutti K."/>
            <person name="Lee E."/>
            <person name="Li S."/>
            <person name="Lovin D.D."/>
            <person name="Mao C."/>
            <person name="Mauceli E."/>
            <person name="Menck C.F."/>
            <person name="Miller J.R."/>
            <person name="Montgomery P."/>
            <person name="Mori A."/>
            <person name="Nascimento A.L."/>
            <person name="Naveira H.F."/>
            <person name="Nusbaum C."/>
            <person name="O'leary S."/>
            <person name="Orvis J."/>
            <person name="Pertea M."/>
            <person name="Quesneville H."/>
            <person name="Reidenbach K.R."/>
            <person name="Rogers Y.H."/>
            <person name="Roth C.W."/>
            <person name="Schneider J.R."/>
            <person name="Schatz M."/>
            <person name="Shumway M."/>
            <person name="Stanke M."/>
            <person name="Stinson E.O."/>
            <person name="Tubio J.M."/>
            <person name="Vanzee J.P."/>
            <person name="Verjovski-Almeida S."/>
            <person name="Werner D."/>
            <person name="White O."/>
            <person name="Wyder S."/>
            <person name="Zeng Q."/>
            <person name="Zhao Q."/>
            <person name="Zhao Y."/>
            <person name="Hill C.A."/>
            <person name="Raikhel A.S."/>
            <person name="Soares M.B."/>
            <person name="Knudson D.L."/>
            <person name="Lee N.H."/>
            <person name="Galagan J."/>
            <person name="Salzberg S.L."/>
            <person name="Paulsen I.T."/>
            <person name="Dimopoulos G."/>
            <person name="Collins F.H."/>
            <person name="Birren B."/>
            <person name="Fraser-Liggett C.M."/>
            <person name="Severson D.W."/>
        </authorList>
    </citation>
    <scope>NUCLEOTIDE SEQUENCE [LARGE SCALE GENOMIC DNA]</scope>
    <source>
        <strain evidence="13">Liverpool</strain>
    </source>
</reference>
<dbReference type="GO" id="GO:0006357">
    <property type="term" value="P:regulation of transcription by RNA polymerase II"/>
    <property type="evidence" value="ECO:0007669"/>
    <property type="project" value="UniProtKB-ARBA"/>
</dbReference>
<feature type="domain" description="C2H2-type" evidence="11">
    <location>
        <begin position="596"/>
        <end position="623"/>
    </location>
</feature>
<feature type="domain" description="C2H2-type" evidence="11">
    <location>
        <begin position="327"/>
        <end position="355"/>
    </location>
</feature>
<dbReference type="SUPFAM" id="SSF57667">
    <property type="entry name" value="beta-beta-alpha zinc fingers"/>
    <property type="match status" value="8"/>
</dbReference>
<evidence type="ECO:0000256" key="4">
    <source>
        <dbReference type="ARBA" id="ARBA00022771"/>
    </source>
</evidence>
<dbReference type="SMART" id="SM00355">
    <property type="entry name" value="ZnF_C2H2"/>
    <property type="match status" value="16"/>
</dbReference>
<feature type="domain" description="C2H2-type" evidence="11">
    <location>
        <begin position="286"/>
        <end position="313"/>
    </location>
</feature>
<feature type="binding site" evidence="10">
    <location>
        <position position="167"/>
    </location>
    <ligand>
        <name>Zn(2+)</name>
        <dbReference type="ChEBI" id="CHEBI:29105"/>
    </ligand>
</feature>
<name>Q16QE4_AEDAE</name>
<keyword evidence="6" id="KW-0805">Transcription regulation</keyword>
<feature type="domain" description="C2H2-type" evidence="11">
    <location>
        <begin position="356"/>
        <end position="383"/>
    </location>
</feature>
<evidence type="ECO:0000259" key="12">
    <source>
        <dbReference type="PROSITE" id="PS51915"/>
    </source>
</evidence>
<dbReference type="PROSITE" id="PS00028">
    <property type="entry name" value="ZINC_FINGER_C2H2_1"/>
    <property type="match status" value="13"/>
</dbReference>
<dbReference type="Gene3D" id="3.40.1800.20">
    <property type="match status" value="1"/>
</dbReference>
<feature type="domain" description="C2H2-type" evidence="11">
    <location>
        <begin position="412"/>
        <end position="430"/>
    </location>
</feature>
<feature type="domain" description="C2H2-type" evidence="11">
    <location>
        <begin position="498"/>
        <end position="520"/>
    </location>
</feature>
<dbReference type="FunFam" id="3.30.160.60:FF:001289">
    <property type="entry name" value="Zinc finger protein 574"/>
    <property type="match status" value="3"/>
</dbReference>
<organism evidence="13 14">
    <name type="scientific">Aedes aegypti</name>
    <name type="common">Yellowfever mosquito</name>
    <name type="synonym">Culex aegypti</name>
    <dbReference type="NCBI Taxonomy" id="7159"/>
    <lineage>
        <taxon>Eukaryota</taxon>
        <taxon>Metazoa</taxon>
        <taxon>Ecdysozoa</taxon>
        <taxon>Arthropoda</taxon>
        <taxon>Hexapoda</taxon>
        <taxon>Insecta</taxon>
        <taxon>Pterygota</taxon>
        <taxon>Neoptera</taxon>
        <taxon>Endopterygota</taxon>
        <taxon>Diptera</taxon>
        <taxon>Nematocera</taxon>
        <taxon>Culicoidea</taxon>
        <taxon>Culicidae</taxon>
        <taxon>Culicinae</taxon>
        <taxon>Aedini</taxon>
        <taxon>Aedes</taxon>
        <taxon>Stegomyia</taxon>
    </lineage>
</organism>
<dbReference type="InterPro" id="IPR036236">
    <property type="entry name" value="Znf_C2H2_sf"/>
</dbReference>
<feature type="binding site" evidence="10">
    <location>
        <position position="123"/>
    </location>
    <ligand>
        <name>Zn(2+)</name>
        <dbReference type="ChEBI" id="CHEBI:29105"/>
    </ligand>
</feature>
<gene>
    <name evidence="13" type="ORF">AaeL_AAEL011316</name>
</gene>
<evidence type="ECO:0000256" key="6">
    <source>
        <dbReference type="ARBA" id="ARBA00023015"/>
    </source>
</evidence>
<dbReference type="VEuPathDB" id="VectorBase:AAEL011316"/>
<dbReference type="InterPro" id="IPR012934">
    <property type="entry name" value="Znf_AD"/>
</dbReference>
<keyword evidence="5 10" id="KW-0862">Zinc</keyword>
<evidence type="ECO:0000256" key="1">
    <source>
        <dbReference type="ARBA" id="ARBA00004123"/>
    </source>
</evidence>
<feature type="domain" description="C2H2-type" evidence="11">
    <location>
        <begin position="439"/>
        <end position="462"/>
    </location>
</feature>
<dbReference type="GO" id="GO:0005634">
    <property type="term" value="C:nucleus"/>
    <property type="evidence" value="ECO:0007669"/>
    <property type="project" value="UniProtKB-SubCell"/>
</dbReference>
<evidence type="ECO:0000256" key="9">
    <source>
        <dbReference type="PROSITE-ProRule" id="PRU00042"/>
    </source>
</evidence>
<dbReference type="SMART" id="SM00868">
    <property type="entry name" value="zf-AD"/>
    <property type="match status" value="1"/>
</dbReference>
<evidence type="ECO:0000256" key="8">
    <source>
        <dbReference type="ARBA" id="ARBA00023242"/>
    </source>
</evidence>
<proteinExistence type="predicted"/>
<evidence type="ECO:0000313" key="14">
    <source>
        <dbReference type="Proteomes" id="UP000682892"/>
    </source>
</evidence>
<evidence type="ECO:0000259" key="11">
    <source>
        <dbReference type="PROSITE" id="PS50157"/>
    </source>
</evidence>
<dbReference type="PaxDb" id="7159-AAEL011316-PA"/>
<dbReference type="OMA" id="ERCVAND"/>
<feature type="domain" description="C2H2-type" evidence="11">
    <location>
        <begin position="625"/>
        <end position="647"/>
    </location>
</feature>
<evidence type="ECO:0000256" key="7">
    <source>
        <dbReference type="ARBA" id="ARBA00023163"/>
    </source>
</evidence>
<evidence type="ECO:0000256" key="10">
    <source>
        <dbReference type="PROSITE-ProRule" id="PRU01263"/>
    </source>
</evidence>
<dbReference type="HOGENOM" id="CLU_372217_0_0_1"/>
<dbReference type="Gene3D" id="3.30.160.60">
    <property type="entry name" value="Classic Zinc Finger"/>
    <property type="match status" value="10"/>
</dbReference>
<dbReference type="eggNOG" id="KOG1721">
    <property type="taxonomic scope" value="Eukaryota"/>
</dbReference>
<dbReference type="Pfam" id="PF07776">
    <property type="entry name" value="zf-AD"/>
    <property type="match status" value="1"/>
</dbReference>
<dbReference type="FunFam" id="3.30.160.60:FF:000303">
    <property type="entry name" value="Zinc finger protein 41"/>
    <property type="match status" value="1"/>
</dbReference>
<dbReference type="GO" id="GO:0008270">
    <property type="term" value="F:zinc ion binding"/>
    <property type="evidence" value="ECO:0007669"/>
    <property type="project" value="UniProtKB-UniRule"/>
</dbReference>
<dbReference type="PhylomeDB" id="Q16QE4"/>
<dbReference type="SUPFAM" id="SSF57716">
    <property type="entry name" value="Glucocorticoid receptor-like (DNA-binding domain)"/>
    <property type="match status" value="1"/>
</dbReference>
<dbReference type="Pfam" id="PF12874">
    <property type="entry name" value="zf-met"/>
    <property type="match status" value="1"/>
</dbReference>
<dbReference type="AlphaFoldDB" id="Q16QE4"/>
<protein>
    <submittedName>
        <fullName evidence="13">AAEL011316-PA</fullName>
    </submittedName>
</protein>
<feature type="domain" description="C2H2-type" evidence="11">
    <location>
        <begin position="470"/>
        <end position="497"/>
    </location>
</feature>
<dbReference type="PROSITE" id="PS50157">
    <property type="entry name" value="ZINC_FINGER_C2H2_2"/>
    <property type="match status" value="13"/>
</dbReference>
<dbReference type="PANTHER" id="PTHR24409:SF295">
    <property type="entry name" value="AZ2-RELATED"/>
    <property type="match status" value="1"/>
</dbReference>
<reference evidence="13" key="3">
    <citation type="submission" date="2012-09" db="EMBL/GenBank/DDBJ databases">
        <authorList>
            <consortium name="VectorBase"/>
        </authorList>
    </citation>
    <scope>NUCLEOTIDE SEQUENCE</scope>
    <source>
        <strain evidence="13">Liverpool</strain>
    </source>
</reference>
<keyword evidence="2 10" id="KW-0479">Metal-binding</keyword>
<evidence type="ECO:0000313" key="13">
    <source>
        <dbReference type="EMBL" id="EAT36608.1"/>
    </source>
</evidence>
<dbReference type="PROSITE" id="PS51915">
    <property type="entry name" value="ZAD"/>
    <property type="match status" value="1"/>
</dbReference>
<feature type="domain" description="C2H2-type" evidence="11">
    <location>
        <begin position="683"/>
        <end position="710"/>
    </location>
</feature>